<gene>
    <name evidence="2" type="ORF">D6C83_03466</name>
</gene>
<dbReference type="Proteomes" id="UP000304947">
    <property type="component" value="Unassembled WGS sequence"/>
</dbReference>
<organism evidence="2 3">
    <name type="scientific">Aureobasidium pullulans</name>
    <name type="common">Black yeast</name>
    <name type="synonym">Pullularia pullulans</name>
    <dbReference type="NCBI Taxonomy" id="5580"/>
    <lineage>
        <taxon>Eukaryota</taxon>
        <taxon>Fungi</taxon>
        <taxon>Dikarya</taxon>
        <taxon>Ascomycota</taxon>
        <taxon>Pezizomycotina</taxon>
        <taxon>Dothideomycetes</taxon>
        <taxon>Dothideomycetidae</taxon>
        <taxon>Dothideales</taxon>
        <taxon>Saccotheciaceae</taxon>
        <taxon>Aureobasidium</taxon>
    </lineage>
</organism>
<dbReference type="AlphaFoldDB" id="A0A4T0DEK4"/>
<comment type="caution">
    <text evidence="2">The sequence shown here is derived from an EMBL/GenBank/DDBJ whole genome shotgun (WGS) entry which is preliminary data.</text>
</comment>
<feature type="region of interest" description="Disordered" evidence="1">
    <location>
        <begin position="41"/>
        <end position="64"/>
    </location>
</feature>
<accession>A0A4T0DEK4</accession>
<evidence type="ECO:0000313" key="2">
    <source>
        <dbReference type="EMBL" id="TIA59139.1"/>
    </source>
</evidence>
<dbReference type="EMBL" id="QZBU01000880">
    <property type="protein sequence ID" value="TIA59139.1"/>
    <property type="molecule type" value="Genomic_DNA"/>
</dbReference>
<reference evidence="2 3" key="1">
    <citation type="submission" date="2018-10" db="EMBL/GenBank/DDBJ databases">
        <title>Fifty Aureobasidium pullulans genomes reveal a recombining polyextremotolerant generalist.</title>
        <authorList>
            <person name="Gostincar C."/>
            <person name="Turk M."/>
            <person name="Zajc J."/>
            <person name="Gunde-Cimerman N."/>
        </authorList>
    </citation>
    <scope>NUCLEOTIDE SEQUENCE [LARGE SCALE GENOMIC DNA]</scope>
    <source>
        <strain evidence="2 3">EXF-3380</strain>
    </source>
</reference>
<evidence type="ECO:0000313" key="3">
    <source>
        <dbReference type="Proteomes" id="UP000304947"/>
    </source>
</evidence>
<proteinExistence type="predicted"/>
<name>A0A4T0DEK4_AURPU</name>
<evidence type="ECO:0000256" key="1">
    <source>
        <dbReference type="SAM" id="MobiDB-lite"/>
    </source>
</evidence>
<feature type="compositionally biased region" description="Low complexity" evidence="1">
    <location>
        <begin position="41"/>
        <end position="60"/>
    </location>
</feature>
<protein>
    <submittedName>
        <fullName evidence="2">Uncharacterized protein</fullName>
    </submittedName>
</protein>
<sequence length="155" mass="16807">MRSHLRLHLPDLNLSVPALCHTSPSSSTSSLPSFSLSLSRSSSKSSSTSSVASSSTTAPLTCPPSPITAQILESWYQYDWRNSSDALTDWLNARWKKSGYVVDKRVVYFLIKMEGVMAAENPKELVSVEATEKAVTKGTTGVLELLSTDTNPLPS</sequence>